<dbReference type="OrthoDB" id="1682876at2759"/>
<dbReference type="InterPro" id="IPR008480">
    <property type="entry name" value="DUF761_pln"/>
</dbReference>
<reference evidence="1 2" key="1">
    <citation type="journal article" date="2019" name="Plant Biotechnol. J.">
        <title>The red bayberry genome and genetic basis of sex determination.</title>
        <authorList>
            <person name="Jia H.M."/>
            <person name="Jia H.J."/>
            <person name="Cai Q.L."/>
            <person name="Wang Y."/>
            <person name="Zhao H.B."/>
            <person name="Yang W.F."/>
            <person name="Wang G.Y."/>
            <person name="Li Y.H."/>
            <person name="Zhan D.L."/>
            <person name="Shen Y.T."/>
            <person name="Niu Q.F."/>
            <person name="Chang L."/>
            <person name="Qiu J."/>
            <person name="Zhao L."/>
            <person name="Xie H.B."/>
            <person name="Fu W.Y."/>
            <person name="Jin J."/>
            <person name="Li X.W."/>
            <person name="Jiao Y."/>
            <person name="Zhou C.C."/>
            <person name="Tu T."/>
            <person name="Chai C.Y."/>
            <person name="Gao J.L."/>
            <person name="Fan L.J."/>
            <person name="van de Weg E."/>
            <person name="Wang J.Y."/>
            <person name="Gao Z.S."/>
        </authorList>
    </citation>
    <scope>NUCLEOTIDE SEQUENCE [LARGE SCALE GENOMIC DNA]</scope>
    <source>
        <tissue evidence="1">Leaves</tissue>
    </source>
</reference>
<dbReference type="EMBL" id="RXIC02000026">
    <property type="protein sequence ID" value="KAB1204434.1"/>
    <property type="molecule type" value="Genomic_DNA"/>
</dbReference>
<dbReference type="Proteomes" id="UP000516437">
    <property type="component" value="Chromosome 8"/>
</dbReference>
<gene>
    <name evidence="1" type="ORF">CJ030_MR8G028170</name>
</gene>
<evidence type="ECO:0000313" key="1">
    <source>
        <dbReference type="EMBL" id="KAB1204434.1"/>
    </source>
</evidence>
<proteinExistence type="predicted"/>
<dbReference type="Pfam" id="PF05553">
    <property type="entry name" value="DUF761"/>
    <property type="match status" value="1"/>
</dbReference>
<protein>
    <submittedName>
        <fullName evidence="1">Uncharacterized protein</fullName>
    </submittedName>
</protein>
<name>A0A6A1UVH3_9ROSI</name>
<keyword evidence="2" id="KW-1185">Reference proteome</keyword>
<sequence length="127" mass="14723">MARECWVVPGGQLLKKAEKKLKFLLSFHLMRWCMASNTGCASNRHRPTFKDRLDLHHCIEDEKSVGNCSGTGIRQASGFASENDIDRRAEIFIANFRHQLLFERQVSLEHRLGRRLGFEGDEENWSF</sequence>
<dbReference type="AlphaFoldDB" id="A0A6A1UVH3"/>
<evidence type="ECO:0000313" key="2">
    <source>
        <dbReference type="Proteomes" id="UP000516437"/>
    </source>
</evidence>
<comment type="caution">
    <text evidence="1">The sequence shown here is derived from an EMBL/GenBank/DDBJ whole genome shotgun (WGS) entry which is preliminary data.</text>
</comment>
<accession>A0A6A1UVH3</accession>
<organism evidence="1 2">
    <name type="scientific">Morella rubra</name>
    <name type="common">Chinese bayberry</name>
    <dbReference type="NCBI Taxonomy" id="262757"/>
    <lineage>
        <taxon>Eukaryota</taxon>
        <taxon>Viridiplantae</taxon>
        <taxon>Streptophyta</taxon>
        <taxon>Embryophyta</taxon>
        <taxon>Tracheophyta</taxon>
        <taxon>Spermatophyta</taxon>
        <taxon>Magnoliopsida</taxon>
        <taxon>eudicotyledons</taxon>
        <taxon>Gunneridae</taxon>
        <taxon>Pentapetalae</taxon>
        <taxon>rosids</taxon>
        <taxon>fabids</taxon>
        <taxon>Fagales</taxon>
        <taxon>Myricaceae</taxon>
        <taxon>Morella</taxon>
    </lineage>
</organism>